<comment type="caution">
    <text evidence="1">The sequence shown here is derived from an EMBL/GenBank/DDBJ whole genome shotgun (WGS) entry which is preliminary data.</text>
</comment>
<sequence>MVAASVGACCVETAFFGCALCSGAGAMAGMAGNEALGGYCD</sequence>
<dbReference type="Proteomes" id="UP000031599">
    <property type="component" value="Unassembled WGS sequence"/>
</dbReference>
<dbReference type="EMBL" id="JMCC02000001">
    <property type="protein sequence ID" value="KIG19556.1"/>
    <property type="molecule type" value="Genomic_DNA"/>
</dbReference>
<dbReference type="AlphaFoldDB" id="A0A0C2D912"/>
<accession>A0A0C2D912</accession>
<evidence type="ECO:0000313" key="1">
    <source>
        <dbReference type="EMBL" id="KIG19556.1"/>
    </source>
</evidence>
<organism evidence="1 2">
    <name type="scientific">Enhygromyxa salina</name>
    <dbReference type="NCBI Taxonomy" id="215803"/>
    <lineage>
        <taxon>Bacteria</taxon>
        <taxon>Pseudomonadati</taxon>
        <taxon>Myxococcota</taxon>
        <taxon>Polyangia</taxon>
        <taxon>Nannocystales</taxon>
        <taxon>Nannocystaceae</taxon>
        <taxon>Enhygromyxa</taxon>
    </lineage>
</organism>
<proteinExistence type="predicted"/>
<name>A0A0C2D912_9BACT</name>
<gene>
    <name evidence="1" type="ORF">DB30_00065</name>
</gene>
<reference evidence="1 2" key="1">
    <citation type="submission" date="2014-12" db="EMBL/GenBank/DDBJ databases">
        <title>Genome assembly of Enhygromyxa salina DSM 15201.</title>
        <authorList>
            <person name="Sharma G."/>
            <person name="Subramanian S."/>
        </authorList>
    </citation>
    <scope>NUCLEOTIDE SEQUENCE [LARGE SCALE GENOMIC DNA]</scope>
    <source>
        <strain evidence="1 2">DSM 15201</strain>
    </source>
</reference>
<evidence type="ECO:0000313" key="2">
    <source>
        <dbReference type="Proteomes" id="UP000031599"/>
    </source>
</evidence>
<protein>
    <submittedName>
        <fullName evidence="1">Uncharacterized protein</fullName>
    </submittedName>
</protein>